<proteinExistence type="predicted"/>
<gene>
    <name evidence="2" type="ORF">ACEZDE_26145</name>
</gene>
<evidence type="ECO:0000313" key="2">
    <source>
        <dbReference type="EMBL" id="MFC1420093.1"/>
    </source>
</evidence>
<dbReference type="EMBL" id="JBHFAB010000023">
    <property type="protein sequence ID" value="MFC1420093.1"/>
    <property type="molecule type" value="Genomic_DNA"/>
</dbReference>
<name>A0ABV6W261_9ACTN</name>
<keyword evidence="1" id="KW-0732">Signal</keyword>
<reference evidence="2 3" key="1">
    <citation type="submission" date="2024-09" db="EMBL/GenBank/DDBJ databases">
        <authorList>
            <person name="Lee S.D."/>
        </authorList>
    </citation>
    <scope>NUCLEOTIDE SEQUENCE [LARGE SCALE GENOMIC DNA]</scope>
    <source>
        <strain evidence="2 3">N8-3</strain>
    </source>
</reference>
<keyword evidence="3" id="KW-1185">Reference proteome</keyword>
<feature type="signal peptide" evidence="1">
    <location>
        <begin position="1"/>
        <end position="22"/>
    </location>
</feature>
<dbReference type="PROSITE" id="PS51257">
    <property type="entry name" value="PROKAR_LIPOPROTEIN"/>
    <property type="match status" value="1"/>
</dbReference>
<accession>A0ABV6W261</accession>
<organism evidence="2 3">
    <name type="scientific">Streptacidiphilus cavernicola</name>
    <dbReference type="NCBI Taxonomy" id="3342716"/>
    <lineage>
        <taxon>Bacteria</taxon>
        <taxon>Bacillati</taxon>
        <taxon>Actinomycetota</taxon>
        <taxon>Actinomycetes</taxon>
        <taxon>Kitasatosporales</taxon>
        <taxon>Streptomycetaceae</taxon>
        <taxon>Streptacidiphilus</taxon>
    </lineage>
</organism>
<feature type="chain" id="PRO_5046830595" evidence="1">
    <location>
        <begin position="23"/>
        <end position="195"/>
    </location>
</feature>
<sequence length="195" mass="18839">MSRSLRRGAVAAVIIATAPILAACAAGDSAASLKVKPDNAATSIATGDSSLKLNGIVVVTGATGQAPANVTVNIANGGTQPDTLTGVTVNGVPATLTGDMTVQPQGSLLLGGRGKPSATVPTLDASPGQNTTVAFTFSSAGSVAVQALIATGTGEYATFAPVPPPAPTLPPVVLPITPTTAKATATATATGTKKP</sequence>
<protein>
    <submittedName>
        <fullName evidence="2">DUF461 domain-containing protein</fullName>
    </submittedName>
</protein>
<dbReference type="RefSeq" id="WP_380540657.1">
    <property type="nucleotide sequence ID" value="NZ_JBHFAB010000023.1"/>
</dbReference>
<dbReference type="Proteomes" id="UP001592531">
    <property type="component" value="Unassembled WGS sequence"/>
</dbReference>
<evidence type="ECO:0000256" key="1">
    <source>
        <dbReference type="SAM" id="SignalP"/>
    </source>
</evidence>
<evidence type="ECO:0000313" key="3">
    <source>
        <dbReference type="Proteomes" id="UP001592531"/>
    </source>
</evidence>
<comment type="caution">
    <text evidence="2">The sequence shown here is derived from an EMBL/GenBank/DDBJ whole genome shotgun (WGS) entry which is preliminary data.</text>
</comment>